<keyword evidence="3" id="KW-0946">Virion</keyword>
<evidence type="ECO:0000256" key="3">
    <source>
        <dbReference type="ARBA" id="ARBA00022844"/>
    </source>
</evidence>
<evidence type="ECO:0000256" key="2">
    <source>
        <dbReference type="ARBA" id="ARBA00022664"/>
    </source>
</evidence>
<dbReference type="EMBL" id="KM595078">
    <property type="protein sequence ID" value="AIT70721.1"/>
    <property type="molecule type" value="Genomic_DNA"/>
</dbReference>
<accession>A0A097IVW9</accession>
<dbReference type="Gene3D" id="3.40.50.11680">
    <property type="entry name" value="Poxvirus mRNA capping enzyme, small subunit"/>
    <property type="match status" value="1"/>
</dbReference>
<dbReference type="InterPro" id="IPR043096">
    <property type="entry name" value="Poxvirus_mRNA-cap_ssu_sf"/>
</dbReference>
<keyword evidence="2" id="KW-0507">mRNA processing</keyword>
<dbReference type="Proteomes" id="UP000121784">
    <property type="component" value="Segment"/>
</dbReference>
<gene>
    <name evidence="5" type="primary">106</name>
</gene>
<keyword evidence="4" id="KW-0506">mRNA capping</keyword>
<proteinExistence type="predicted"/>
<evidence type="ECO:0000256" key="4">
    <source>
        <dbReference type="ARBA" id="ARBA00023042"/>
    </source>
</evidence>
<reference evidence="5 6" key="1">
    <citation type="submission" date="2014-09" db="EMBL/GenBank/DDBJ databases">
        <title>Complete Genome Sequence of the Embu Virus Strain SPAn 880.</title>
        <authorList>
            <person name="Ibrahim M.S."/>
            <person name="Antwerpen M.H."/>
            <person name="Georgi E."/>
            <person name="Vette P."/>
            <person name="Zoeller G."/>
            <person name="Meyer H."/>
        </authorList>
    </citation>
    <scope>NUCLEOTIDE SEQUENCE [LARGE SCALE GENOMIC DNA]</scope>
    <source>
        <strain evidence="5">SPAn880</strain>
    </source>
</reference>
<name>A0A097IVW9_9POXV</name>
<evidence type="ECO:0000313" key="5">
    <source>
        <dbReference type="EMBL" id="AIT70721.1"/>
    </source>
</evidence>
<dbReference type="GO" id="GO:0004482">
    <property type="term" value="F:mRNA 5'-cap (guanine-N7-)-methyltransferase activity"/>
    <property type="evidence" value="ECO:0007669"/>
    <property type="project" value="InterPro"/>
</dbReference>
<protein>
    <submittedName>
        <fullName evidence="5">Capping enzyme small subunit</fullName>
    </submittedName>
</protein>
<dbReference type="Pfam" id="PF03341">
    <property type="entry name" value="Pox_mRNA-cap"/>
    <property type="match status" value="1"/>
</dbReference>
<organism evidence="5 6">
    <name type="scientific">Cotia virus</name>
    <dbReference type="NCBI Taxonomy" id="39444"/>
    <lineage>
        <taxon>Viruses</taxon>
        <taxon>Varidnaviria</taxon>
        <taxon>Bamfordvirae</taxon>
        <taxon>Nucleocytoviricota</taxon>
        <taxon>Pokkesviricetes</taxon>
        <taxon>Chitovirales</taxon>
        <taxon>Poxviridae</taxon>
        <taxon>Chordopoxvirinae</taxon>
        <taxon>Oryzopoxvirus</taxon>
        <taxon>Oryzopoxvirus cotia</taxon>
    </lineage>
</organism>
<dbReference type="GO" id="GO:0044423">
    <property type="term" value="C:virion component"/>
    <property type="evidence" value="ECO:0007669"/>
    <property type="project" value="UniProtKB-KW"/>
</dbReference>
<dbReference type="InterPro" id="IPR005009">
    <property type="entry name" value="Poxvirus_mRNA-cap_ssu"/>
</dbReference>
<evidence type="ECO:0000256" key="1">
    <source>
        <dbReference type="ARBA" id="ARBA00004328"/>
    </source>
</evidence>
<evidence type="ECO:0000313" key="6">
    <source>
        <dbReference type="Proteomes" id="UP000121784"/>
    </source>
</evidence>
<sequence>MDSIIKDGIHVLMPFYENLPELNLTFGKSPLPSLEYGANYFLQLSKVNDLNRLPTDLFSLYTHDLIQPETDLEKIYDILDIKSVKSYGKTIKSDAIVADLSAKNRLFKKDRDLIKSNNYLTENNLFISDYKMITFEIFRPLFDISNEKYCIIKIPTLFGRTIVDTIRIYCSIFKTVRMFKCVSDSWFKDSAVMVASGLYKKNLDIFLTYIRSVIKTNNIKNYNNQQFNIVKSPTDKEFIDKFLEFSIPIYEALYYIHSLLLSSMTSKNKSIENEFQKKLTRLLL</sequence>
<comment type="subcellular location">
    <subcellularLocation>
        <location evidence="1">Virion</location>
    </subcellularLocation>
</comment>